<keyword evidence="1" id="KW-1133">Transmembrane helix</keyword>
<dbReference type="Proteomes" id="UP000215002">
    <property type="component" value="Chromosome"/>
</dbReference>
<name>A0A223P2H6_9SPHI</name>
<protein>
    <submittedName>
        <fullName evidence="2">Uncharacterized protein</fullName>
    </submittedName>
</protein>
<gene>
    <name evidence="2" type="ORF">MuYL_4407</name>
</gene>
<organism evidence="2 3">
    <name type="scientific">Mucilaginibacter xinganensis</name>
    <dbReference type="NCBI Taxonomy" id="1234841"/>
    <lineage>
        <taxon>Bacteria</taxon>
        <taxon>Pseudomonadati</taxon>
        <taxon>Bacteroidota</taxon>
        <taxon>Sphingobacteriia</taxon>
        <taxon>Sphingobacteriales</taxon>
        <taxon>Sphingobacteriaceae</taxon>
        <taxon>Mucilaginibacter</taxon>
    </lineage>
</organism>
<accession>A0A223P2H6</accession>
<keyword evidence="3" id="KW-1185">Reference proteome</keyword>
<evidence type="ECO:0000313" key="2">
    <source>
        <dbReference type="EMBL" id="ASU36292.1"/>
    </source>
</evidence>
<evidence type="ECO:0000256" key="1">
    <source>
        <dbReference type="SAM" id="Phobius"/>
    </source>
</evidence>
<proteinExistence type="predicted"/>
<evidence type="ECO:0000313" key="3">
    <source>
        <dbReference type="Proteomes" id="UP000215002"/>
    </source>
</evidence>
<dbReference type="AlphaFoldDB" id="A0A223P2H6"/>
<feature type="transmembrane region" description="Helical" evidence="1">
    <location>
        <begin position="6"/>
        <end position="27"/>
    </location>
</feature>
<reference evidence="2 3" key="1">
    <citation type="submission" date="2017-08" db="EMBL/GenBank/DDBJ databases">
        <title>Complete genome sequence of Mucilaginibacter sp. strain BJC16-A31.</title>
        <authorList>
            <consortium name="Henan University of Science and Technology"/>
            <person name="You X."/>
        </authorList>
    </citation>
    <scope>NUCLEOTIDE SEQUENCE [LARGE SCALE GENOMIC DNA]</scope>
    <source>
        <strain evidence="2 3">BJC16-A31</strain>
    </source>
</reference>
<dbReference type="KEGG" id="muc:MuYL_4407"/>
<keyword evidence="1" id="KW-0472">Membrane</keyword>
<dbReference type="EMBL" id="CP022743">
    <property type="protein sequence ID" value="ASU36292.1"/>
    <property type="molecule type" value="Genomic_DNA"/>
</dbReference>
<sequence>MRKSQVITYTVLEIPDTFLALIIILVLKSLTRCIITQLFLYL</sequence>
<keyword evidence="1" id="KW-0812">Transmembrane</keyword>